<dbReference type="Proteomes" id="UP000586254">
    <property type="component" value="Unassembled WGS sequence"/>
</dbReference>
<evidence type="ECO:0000313" key="1">
    <source>
        <dbReference type="EMBL" id="NZA39850.1"/>
    </source>
</evidence>
<evidence type="ECO:0000313" key="2">
    <source>
        <dbReference type="Proteomes" id="UP000586254"/>
    </source>
</evidence>
<sequence>MIEPNADITIVHLNDEGPPDTDHVYGVDWQGERKTGVTDNGLQAADVITIFIPKSRKDTITMQKADFVVRGIKTYNETGKALRRALEKDQAVAIISVVDNLDFVPELLAHIELGCK</sequence>
<proteinExistence type="predicted"/>
<dbReference type="EMBL" id="JACCKS010000027">
    <property type="protein sequence ID" value="NZA39850.1"/>
    <property type="molecule type" value="Genomic_DNA"/>
</dbReference>
<dbReference type="RefSeq" id="WP_180494080.1">
    <property type="nucleotide sequence ID" value="NZ_JACCKS010000027.1"/>
</dbReference>
<reference evidence="1 2" key="1">
    <citation type="submission" date="2020-07" db="EMBL/GenBank/DDBJ databases">
        <title>Organ Donor 1.</title>
        <authorList>
            <person name="Marsh A.J."/>
            <person name="Azcarate-Peril M.A."/>
        </authorList>
    </citation>
    <scope>NUCLEOTIDE SEQUENCE [LARGE SCALE GENOMIC DNA]</scope>
    <source>
        <strain evidence="1 2">AMC0717</strain>
    </source>
</reference>
<organism evidence="1 2">
    <name type="scientific">Eubacterium callanderi</name>
    <dbReference type="NCBI Taxonomy" id="53442"/>
    <lineage>
        <taxon>Bacteria</taxon>
        <taxon>Bacillati</taxon>
        <taxon>Bacillota</taxon>
        <taxon>Clostridia</taxon>
        <taxon>Eubacteriales</taxon>
        <taxon>Eubacteriaceae</taxon>
        <taxon>Eubacterium</taxon>
    </lineage>
</organism>
<dbReference type="AlphaFoldDB" id="A0A853JV55"/>
<accession>A0A853JV55</accession>
<dbReference type="InterPro" id="IPR046639">
    <property type="entry name" value="DUF6751"/>
</dbReference>
<gene>
    <name evidence="1" type="ORF">H0N91_17375</name>
</gene>
<name>A0A853JV55_9FIRM</name>
<comment type="caution">
    <text evidence="1">The sequence shown here is derived from an EMBL/GenBank/DDBJ whole genome shotgun (WGS) entry which is preliminary data.</text>
</comment>
<protein>
    <submittedName>
        <fullName evidence="1">Uncharacterized protein</fullName>
    </submittedName>
</protein>
<dbReference type="Pfam" id="PF20536">
    <property type="entry name" value="DUF6751"/>
    <property type="match status" value="1"/>
</dbReference>